<sequence length="200" mass="19516">MRFTSLAVLAVAPLLAAAVNITVQVGANGLSYTPSNFTANVGDIVNFVFYAKNHTVTQSSFAAPCTKFVNTTTNAVGIASGFVPVAANTTGPTWSIQIATTDPLWFYCGQTGHCGAGMVGAINAVESSTKNYAAFKAAAMATAGGSTSAAPGYGGGAGSPSTTGTGSASTPKPSNAASSLGAGGAAAALTAASLFAGLFL</sequence>
<dbReference type="Pfam" id="PF00127">
    <property type="entry name" value="Copper-bind"/>
    <property type="match status" value="1"/>
</dbReference>
<accession>A0A067M648</accession>
<dbReference type="CDD" id="cd00920">
    <property type="entry name" value="Cupredoxin"/>
    <property type="match status" value="1"/>
</dbReference>
<dbReference type="Gene3D" id="2.60.40.420">
    <property type="entry name" value="Cupredoxins - blue copper proteins"/>
    <property type="match status" value="1"/>
</dbReference>
<feature type="domain" description="Blue (type 1) copper" evidence="5">
    <location>
        <begin position="20"/>
        <end position="122"/>
    </location>
</feature>
<feature type="region of interest" description="Disordered" evidence="3">
    <location>
        <begin position="152"/>
        <end position="175"/>
    </location>
</feature>
<dbReference type="GO" id="GO:0005507">
    <property type="term" value="F:copper ion binding"/>
    <property type="evidence" value="ECO:0007669"/>
    <property type="project" value="InterPro"/>
</dbReference>
<feature type="compositionally biased region" description="Low complexity" evidence="3">
    <location>
        <begin position="159"/>
        <end position="175"/>
    </location>
</feature>
<feature type="chain" id="PRO_5001641035" description="Blue (type 1) copper domain-containing protein" evidence="4">
    <location>
        <begin position="19"/>
        <end position="200"/>
    </location>
</feature>
<dbReference type="EMBL" id="KL198116">
    <property type="protein sequence ID" value="KDQ07066.1"/>
    <property type="molecule type" value="Genomic_DNA"/>
</dbReference>
<evidence type="ECO:0000313" key="6">
    <source>
        <dbReference type="EMBL" id="KDQ07066.1"/>
    </source>
</evidence>
<evidence type="ECO:0000256" key="2">
    <source>
        <dbReference type="ARBA" id="ARBA00023008"/>
    </source>
</evidence>
<dbReference type="AlphaFoldDB" id="A0A067M648"/>
<organism evidence="6 7">
    <name type="scientific">Botryobasidium botryosum (strain FD-172 SS1)</name>
    <dbReference type="NCBI Taxonomy" id="930990"/>
    <lineage>
        <taxon>Eukaryota</taxon>
        <taxon>Fungi</taxon>
        <taxon>Dikarya</taxon>
        <taxon>Basidiomycota</taxon>
        <taxon>Agaricomycotina</taxon>
        <taxon>Agaricomycetes</taxon>
        <taxon>Cantharellales</taxon>
        <taxon>Botryobasidiaceae</taxon>
        <taxon>Botryobasidium</taxon>
    </lineage>
</organism>
<reference evidence="7" key="1">
    <citation type="journal article" date="2014" name="Proc. Natl. Acad. Sci. U.S.A.">
        <title>Extensive sampling of basidiomycete genomes demonstrates inadequacy of the white-rot/brown-rot paradigm for wood decay fungi.</title>
        <authorList>
            <person name="Riley R."/>
            <person name="Salamov A.A."/>
            <person name="Brown D.W."/>
            <person name="Nagy L.G."/>
            <person name="Floudas D."/>
            <person name="Held B.W."/>
            <person name="Levasseur A."/>
            <person name="Lombard V."/>
            <person name="Morin E."/>
            <person name="Otillar R."/>
            <person name="Lindquist E.A."/>
            <person name="Sun H."/>
            <person name="LaButti K.M."/>
            <person name="Schmutz J."/>
            <person name="Jabbour D."/>
            <person name="Luo H."/>
            <person name="Baker S.E."/>
            <person name="Pisabarro A.G."/>
            <person name="Walton J.D."/>
            <person name="Blanchette R.A."/>
            <person name="Henrissat B."/>
            <person name="Martin F."/>
            <person name="Cullen D."/>
            <person name="Hibbett D.S."/>
            <person name="Grigoriev I.V."/>
        </authorList>
    </citation>
    <scope>NUCLEOTIDE SEQUENCE [LARGE SCALE GENOMIC DNA]</scope>
    <source>
        <strain evidence="7">FD-172 SS1</strain>
    </source>
</reference>
<dbReference type="Proteomes" id="UP000027195">
    <property type="component" value="Unassembled WGS sequence"/>
</dbReference>
<dbReference type="InParanoid" id="A0A067M648"/>
<keyword evidence="4" id="KW-0732">Signal</keyword>
<dbReference type="PANTHER" id="PTHR34883">
    <property type="entry name" value="SERINE-RICH PROTEIN, PUTATIVE-RELATED-RELATED"/>
    <property type="match status" value="1"/>
</dbReference>
<protein>
    <recommendedName>
        <fullName evidence="5">Blue (type 1) copper domain-containing protein</fullName>
    </recommendedName>
</protein>
<dbReference type="OrthoDB" id="1921208at2759"/>
<name>A0A067M648_BOTB1</name>
<dbReference type="PANTHER" id="PTHR34883:SF4">
    <property type="entry name" value="CUPREDOXIN"/>
    <property type="match status" value="1"/>
</dbReference>
<evidence type="ECO:0000256" key="3">
    <source>
        <dbReference type="SAM" id="MobiDB-lite"/>
    </source>
</evidence>
<dbReference type="InterPro" id="IPR052953">
    <property type="entry name" value="Ser-rich/MCO-related"/>
</dbReference>
<keyword evidence="7" id="KW-1185">Reference proteome</keyword>
<evidence type="ECO:0000313" key="7">
    <source>
        <dbReference type="Proteomes" id="UP000027195"/>
    </source>
</evidence>
<keyword evidence="2" id="KW-0186">Copper</keyword>
<dbReference type="GO" id="GO:0009055">
    <property type="term" value="F:electron transfer activity"/>
    <property type="evidence" value="ECO:0007669"/>
    <property type="project" value="InterPro"/>
</dbReference>
<dbReference type="SUPFAM" id="SSF49503">
    <property type="entry name" value="Cupredoxins"/>
    <property type="match status" value="1"/>
</dbReference>
<dbReference type="InterPro" id="IPR000923">
    <property type="entry name" value="BlueCu_1"/>
</dbReference>
<evidence type="ECO:0000259" key="5">
    <source>
        <dbReference type="Pfam" id="PF00127"/>
    </source>
</evidence>
<gene>
    <name evidence="6" type="ORF">BOTBODRAFT_39114</name>
</gene>
<dbReference type="HOGENOM" id="CLU_053381_5_0_1"/>
<evidence type="ECO:0000256" key="1">
    <source>
        <dbReference type="ARBA" id="ARBA00022723"/>
    </source>
</evidence>
<dbReference type="STRING" id="930990.A0A067M648"/>
<feature type="signal peptide" evidence="4">
    <location>
        <begin position="1"/>
        <end position="18"/>
    </location>
</feature>
<proteinExistence type="predicted"/>
<keyword evidence="1" id="KW-0479">Metal-binding</keyword>
<evidence type="ECO:0000256" key="4">
    <source>
        <dbReference type="SAM" id="SignalP"/>
    </source>
</evidence>
<dbReference type="InterPro" id="IPR008972">
    <property type="entry name" value="Cupredoxin"/>
</dbReference>